<comment type="similarity">
    <text evidence="2 14">Belongs to the UppP family.</text>
</comment>
<evidence type="ECO:0000256" key="8">
    <source>
        <dbReference type="ARBA" id="ARBA00022989"/>
    </source>
</evidence>
<protein>
    <recommendedName>
        <fullName evidence="4 14">Undecaprenyl-diphosphatase</fullName>
        <ecNumber evidence="3 14">3.6.1.27</ecNumber>
    </recommendedName>
    <alternativeName>
        <fullName evidence="12 14">Bacitracin resistance protein</fullName>
    </alternativeName>
    <alternativeName>
        <fullName evidence="11 14">Undecaprenyl pyrophosphate phosphatase</fullName>
    </alternativeName>
</protein>
<comment type="miscellaneous">
    <text evidence="14">Bacitracin is thought to be involved in the inhibition of peptidoglycan synthesis by sequestering undecaprenyl diphosphate, thereby reducing the pool of lipid carrier available.</text>
</comment>
<dbReference type="Proteomes" id="UP000476030">
    <property type="component" value="Unassembled WGS sequence"/>
</dbReference>
<evidence type="ECO:0000256" key="1">
    <source>
        <dbReference type="ARBA" id="ARBA00004651"/>
    </source>
</evidence>
<evidence type="ECO:0000256" key="6">
    <source>
        <dbReference type="ARBA" id="ARBA00022692"/>
    </source>
</evidence>
<feature type="transmembrane region" description="Helical" evidence="14">
    <location>
        <begin position="6"/>
        <end position="30"/>
    </location>
</feature>
<dbReference type="HAMAP" id="MF_01006">
    <property type="entry name" value="Undec_diphosphatase"/>
    <property type="match status" value="1"/>
</dbReference>
<dbReference type="InterPro" id="IPR003824">
    <property type="entry name" value="UppP"/>
</dbReference>
<feature type="transmembrane region" description="Helical" evidence="14">
    <location>
        <begin position="84"/>
        <end position="106"/>
    </location>
</feature>
<keyword evidence="14" id="KW-0573">Peptidoglycan synthesis</keyword>
<evidence type="ECO:0000256" key="13">
    <source>
        <dbReference type="ARBA" id="ARBA00047594"/>
    </source>
</evidence>
<evidence type="ECO:0000256" key="10">
    <source>
        <dbReference type="ARBA" id="ARBA00023251"/>
    </source>
</evidence>
<feature type="transmembrane region" description="Helical" evidence="14">
    <location>
        <begin position="249"/>
        <end position="265"/>
    </location>
</feature>
<evidence type="ECO:0000256" key="3">
    <source>
        <dbReference type="ARBA" id="ARBA00012374"/>
    </source>
</evidence>
<evidence type="ECO:0000256" key="11">
    <source>
        <dbReference type="ARBA" id="ARBA00032707"/>
    </source>
</evidence>
<evidence type="ECO:0000256" key="7">
    <source>
        <dbReference type="ARBA" id="ARBA00022801"/>
    </source>
</evidence>
<dbReference type="PANTHER" id="PTHR30622">
    <property type="entry name" value="UNDECAPRENYL-DIPHOSPHATASE"/>
    <property type="match status" value="1"/>
</dbReference>
<comment type="function">
    <text evidence="14">Catalyzes the dephosphorylation of undecaprenyl diphosphate (UPP). Confers resistance to bacitracin.</text>
</comment>
<comment type="subcellular location">
    <subcellularLocation>
        <location evidence="1 14">Cell membrane</location>
        <topology evidence="1 14">Multi-pass membrane protein</topology>
    </subcellularLocation>
</comment>
<dbReference type="PANTHER" id="PTHR30622:SF4">
    <property type="entry name" value="UNDECAPRENYL-DIPHOSPHATASE"/>
    <property type="match status" value="1"/>
</dbReference>
<proteinExistence type="inferred from homology"/>
<dbReference type="GO" id="GO:0046677">
    <property type="term" value="P:response to antibiotic"/>
    <property type="evidence" value="ECO:0007669"/>
    <property type="project" value="UniProtKB-UniRule"/>
</dbReference>
<dbReference type="GO" id="GO:0008360">
    <property type="term" value="P:regulation of cell shape"/>
    <property type="evidence" value="ECO:0007669"/>
    <property type="project" value="UniProtKB-KW"/>
</dbReference>
<dbReference type="GO" id="GO:0005886">
    <property type="term" value="C:plasma membrane"/>
    <property type="evidence" value="ECO:0007669"/>
    <property type="project" value="UniProtKB-SubCell"/>
</dbReference>
<sequence>MPFFHILVLAVIQGITEFLPISSSGHLLIIPTLTGWQDQGQSIDIAVHVGTLVAVIAYFRKDVHAIIMAFLRPTDNSASEGRRLGQHIIIASIPIIVAGGAVYFLIQGELRSILLVAATTIFFGLFLGWVDKKYPVTKEIGTITVLDSFIIGIFQILSLLPGTSRSGITMSAARMRGLSRSDSAYFSILLSIPTILGAGTLATYHLIQVGDAQIGLDAILAGVVSCLVAFMVISLLMRWIEKIGYTPFIIYRLILGVMLLVLYFST</sequence>
<keyword evidence="10 14" id="KW-0046">Antibiotic resistance</keyword>
<keyword evidence="14" id="KW-0133">Cell shape</keyword>
<gene>
    <name evidence="14" type="primary">uppP</name>
    <name evidence="15" type="ORF">GQE98_17905</name>
</gene>
<keyword evidence="6 14" id="KW-0812">Transmembrane</keyword>
<comment type="catalytic activity">
    <reaction evidence="13 14">
        <text>di-trans,octa-cis-undecaprenyl diphosphate + H2O = di-trans,octa-cis-undecaprenyl phosphate + phosphate + H(+)</text>
        <dbReference type="Rhea" id="RHEA:28094"/>
        <dbReference type="ChEBI" id="CHEBI:15377"/>
        <dbReference type="ChEBI" id="CHEBI:15378"/>
        <dbReference type="ChEBI" id="CHEBI:43474"/>
        <dbReference type="ChEBI" id="CHEBI:58405"/>
        <dbReference type="ChEBI" id="CHEBI:60392"/>
        <dbReference type="EC" id="3.6.1.27"/>
    </reaction>
</comment>
<dbReference type="GO" id="GO:0009252">
    <property type="term" value="P:peptidoglycan biosynthetic process"/>
    <property type="evidence" value="ECO:0007669"/>
    <property type="project" value="UniProtKB-KW"/>
</dbReference>
<dbReference type="Pfam" id="PF02673">
    <property type="entry name" value="BacA"/>
    <property type="match status" value="1"/>
</dbReference>
<name>A0A6L8WCU6_9PROT</name>
<evidence type="ECO:0000313" key="16">
    <source>
        <dbReference type="Proteomes" id="UP000476030"/>
    </source>
</evidence>
<keyword evidence="9 14" id="KW-0472">Membrane</keyword>
<dbReference type="AlphaFoldDB" id="A0A6L8WCU6"/>
<reference evidence="15 16" key="1">
    <citation type="submission" date="2019-12" db="EMBL/GenBank/DDBJ databases">
        <title>Snethiella sp. nov. sp. isolated from sea sand.</title>
        <authorList>
            <person name="Kim J."/>
            <person name="Jeong S.E."/>
            <person name="Jung H.S."/>
            <person name="Jeon C.O."/>
        </authorList>
    </citation>
    <scope>NUCLEOTIDE SEQUENCE [LARGE SCALE GENOMIC DNA]</scope>
    <source>
        <strain evidence="15 16">DP05</strain>
    </source>
</reference>
<keyword evidence="8 14" id="KW-1133">Transmembrane helix</keyword>
<accession>A0A6L8WCU6</accession>
<keyword evidence="16" id="KW-1185">Reference proteome</keyword>
<evidence type="ECO:0000256" key="9">
    <source>
        <dbReference type="ARBA" id="ARBA00023136"/>
    </source>
</evidence>
<dbReference type="GO" id="GO:0050380">
    <property type="term" value="F:undecaprenyl-diphosphatase activity"/>
    <property type="evidence" value="ECO:0007669"/>
    <property type="project" value="UniProtKB-UniRule"/>
</dbReference>
<feature type="transmembrane region" description="Helical" evidence="14">
    <location>
        <begin position="219"/>
        <end position="237"/>
    </location>
</feature>
<feature type="transmembrane region" description="Helical" evidence="14">
    <location>
        <begin position="142"/>
        <end position="163"/>
    </location>
</feature>
<evidence type="ECO:0000256" key="4">
    <source>
        <dbReference type="ARBA" id="ARBA00021581"/>
    </source>
</evidence>
<evidence type="ECO:0000313" key="15">
    <source>
        <dbReference type="EMBL" id="MZR32519.1"/>
    </source>
</evidence>
<dbReference type="RefSeq" id="WP_161317307.1">
    <property type="nucleotide sequence ID" value="NZ_WTUW01000009.1"/>
</dbReference>
<dbReference type="EMBL" id="WTUW01000009">
    <property type="protein sequence ID" value="MZR32519.1"/>
    <property type="molecule type" value="Genomic_DNA"/>
</dbReference>
<dbReference type="EC" id="3.6.1.27" evidence="3 14"/>
<evidence type="ECO:0000256" key="5">
    <source>
        <dbReference type="ARBA" id="ARBA00022475"/>
    </source>
</evidence>
<keyword evidence="5 14" id="KW-1003">Cell membrane</keyword>
<keyword evidence="14" id="KW-0961">Cell wall biogenesis/degradation</keyword>
<organism evidence="15 16">
    <name type="scientific">Sneathiella litorea</name>
    <dbReference type="NCBI Taxonomy" id="2606216"/>
    <lineage>
        <taxon>Bacteria</taxon>
        <taxon>Pseudomonadati</taxon>
        <taxon>Pseudomonadota</taxon>
        <taxon>Alphaproteobacteria</taxon>
        <taxon>Sneathiellales</taxon>
        <taxon>Sneathiellaceae</taxon>
        <taxon>Sneathiella</taxon>
    </lineage>
</organism>
<evidence type="ECO:0000256" key="12">
    <source>
        <dbReference type="ARBA" id="ARBA00032932"/>
    </source>
</evidence>
<dbReference type="NCBIfam" id="NF001393">
    <property type="entry name" value="PRK00281.2-4"/>
    <property type="match status" value="1"/>
</dbReference>
<evidence type="ECO:0000256" key="2">
    <source>
        <dbReference type="ARBA" id="ARBA00010621"/>
    </source>
</evidence>
<feature type="transmembrane region" description="Helical" evidence="14">
    <location>
        <begin position="113"/>
        <end position="130"/>
    </location>
</feature>
<keyword evidence="7 14" id="KW-0378">Hydrolase</keyword>
<dbReference type="GO" id="GO:0071555">
    <property type="term" value="P:cell wall organization"/>
    <property type="evidence" value="ECO:0007669"/>
    <property type="project" value="UniProtKB-KW"/>
</dbReference>
<feature type="transmembrane region" description="Helical" evidence="14">
    <location>
        <begin position="184"/>
        <end position="207"/>
    </location>
</feature>
<comment type="caution">
    <text evidence="15">The sequence shown here is derived from an EMBL/GenBank/DDBJ whole genome shotgun (WGS) entry which is preliminary data.</text>
</comment>
<evidence type="ECO:0000256" key="14">
    <source>
        <dbReference type="HAMAP-Rule" id="MF_01006"/>
    </source>
</evidence>